<evidence type="ECO:0000313" key="2">
    <source>
        <dbReference type="Proteomes" id="UP000265719"/>
    </source>
</evidence>
<dbReference type="EMBL" id="CP063196">
    <property type="protein sequence ID" value="UOE18521.1"/>
    <property type="molecule type" value="Genomic_DNA"/>
</dbReference>
<dbReference type="Proteomes" id="UP000265719">
    <property type="component" value="Chromosome"/>
</dbReference>
<dbReference type="RefSeq" id="WP_068688106.1">
    <property type="nucleotide sequence ID" value="NZ_CP063196.1"/>
</dbReference>
<proteinExistence type="predicted"/>
<keyword evidence="2" id="KW-1185">Reference proteome</keyword>
<gene>
    <name evidence="1" type="ORF">NI17_017075</name>
</gene>
<dbReference type="AlphaFoldDB" id="A0A399G8W7"/>
<protein>
    <submittedName>
        <fullName evidence="1">Uncharacterized protein</fullName>
    </submittedName>
</protein>
<organism evidence="1 2">
    <name type="scientific">Thermobifida halotolerans</name>
    <dbReference type="NCBI Taxonomy" id="483545"/>
    <lineage>
        <taxon>Bacteria</taxon>
        <taxon>Bacillati</taxon>
        <taxon>Actinomycetota</taxon>
        <taxon>Actinomycetes</taxon>
        <taxon>Streptosporangiales</taxon>
        <taxon>Nocardiopsidaceae</taxon>
        <taxon>Thermobifida</taxon>
    </lineage>
</organism>
<name>A0A399G8W7_9ACTN</name>
<dbReference type="KEGG" id="thao:NI17_017075"/>
<evidence type="ECO:0000313" key="1">
    <source>
        <dbReference type="EMBL" id="UOE18521.1"/>
    </source>
</evidence>
<accession>A0A399G8W7</accession>
<reference evidence="1" key="1">
    <citation type="submission" date="2020-10" db="EMBL/GenBank/DDBJ databases">
        <title>De novo genome project of the cellulose decomposer Thermobifida halotolerans type strain.</title>
        <authorList>
            <person name="Nagy I."/>
            <person name="Horvath B."/>
            <person name="Kukolya J."/>
            <person name="Nagy I."/>
            <person name="Orsini M."/>
        </authorList>
    </citation>
    <scope>NUCLEOTIDE SEQUENCE</scope>
    <source>
        <strain evidence="1">DSM 44931</strain>
    </source>
</reference>
<sequence length="93" mass="9849">MPAPLTTRAAIEAAITARELNPDSPVFPKEFWTHPAVARLDTTALVRQARDLTPITQEQIALLTGLGAPHPPPTPSGPAPITAILTNRACEPP</sequence>
<dbReference type="OrthoDB" id="3698213at2"/>